<dbReference type="InterPro" id="IPR000326">
    <property type="entry name" value="PAP2/HPO"/>
</dbReference>
<evidence type="ECO:0000313" key="3">
    <source>
        <dbReference type="EMBL" id="EJU00024.1"/>
    </source>
</evidence>
<feature type="transmembrane region" description="Helical" evidence="1">
    <location>
        <begin position="68"/>
        <end position="86"/>
    </location>
</feature>
<sequence>MAFQSLYLTLSSLFLSFSALSILPIPLLPSPSAPPSWLRLTLPALYLPYALAVASSRITLGHHTLPQVLVGALWGIIFAAAWWSLWPSMKTEVEEKVLPHLGGWVVS</sequence>
<dbReference type="RefSeq" id="XP_040626921.1">
    <property type="nucleotide sequence ID" value="XM_040776944.1"/>
</dbReference>
<accession>M5FUU1</accession>
<dbReference type="EMBL" id="JH795868">
    <property type="protein sequence ID" value="EJU00024.1"/>
    <property type="molecule type" value="Genomic_DNA"/>
</dbReference>
<organism evidence="3 4">
    <name type="scientific">Dacryopinax primogenitus (strain DJM 731)</name>
    <name type="common">Brown rot fungus</name>
    <dbReference type="NCBI Taxonomy" id="1858805"/>
    <lineage>
        <taxon>Eukaryota</taxon>
        <taxon>Fungi</taxon>
        <taxon>Dikarya</taxon>
        <taxon>Basidiomycota</taxon>
        <taxon>Agaricomycotina</taxon>
        <taxon>Dacrymycetes</taxon>
        <taxon>Dacrymycetales</taxon>
        <taxon>Dacrymycetaceae</taxon>
        <taxon>Dacryopinax</taxon>
    </lineage>
</organism>
<keyword evidence="1" id="KW-0472">Membrane</keyword>
<gene>
    <name evidence="3" type="ORF">DACRYDRAFT_90083</name>
</gene>
<keyword evidence="1" id="KW-1133">Transmembrane helix</keyword>
<name>M5FUU1_DACPD</name>
<dbReference type="HOGENOM" id="CLU_2209931_0_0_1"/>
<protein>
    <recommendedName>
        <fullName evidence="2">Phosphatidic acid phosphatase type 2/haloperoxidase domain-containing protein</fullName>
    </recommendedName>
</protein>
<dbReference type="GeneID" id="63692006"/>
<dbReference type="Pfam" id="PF01569">
    <property type="entry name" value="PAP2"/>
    <property type="match status" value="1"/>
</dbReference>
<dbReference type="SUPFAM" id="SSF48317">
    <property type="entry name" value="Acid phosphatase/Vanadium-dependent haloperoxidase"/>
    <property type="match status" value="1"/>
</dbReference>
<keyword evidence="4" id="KW-1185">Reference proteome</keyword>
<dbReference type="InterPro" id="IPR036938">
    <property type="entry name" value="PAP2/HPO_sf"/>
</dbReference>
<dbReference type="AlphaFoldDB" id="M5FUU1"/>
<keyword evidence="1" id="KW-0812">Transmembrane</keyword>
<dbReference type="Gene3D" id="1.20.144.10">
    <property type="entry name" value="Phosphatidic acid phosphatase type 2/haloperoxidase"/>
    <property type="match status" value="1"/>
</dbReference>
<feature type="domain" description="Phosphatidic acid phosphatase type 2/haloperoxidase" evidence="2">
    <location>
        <begin position="22"/>
        <end position="86"/>
    </location>
</feature>
<proteinExistence type="predicted"/>
<reference evidence="3 4" key="1">
    <citation type="journal article" date="2012" name="Science">
        <title>The Paleozoic origin of enzymatic lignin decomposition reconstructed from 31 fungal genomes.</title>
        <authorList>
            <person name="Floudas D."/>
            <person name="Binder M."/>
            <person name="Riley R."/>
            <person name="Barry K."/>
            <person name="Blanchette R.A."/>
            <person name="Henrissat B."/>
            <person name="Martinez A.T."/>
            <person name="Otillar R."/>
            <person name="Spatafora J.W."/>
            <person name="Yadav J.S."/>
            <person name="Aerts A."/>
            <person name="Benoit I."/>
            <person name="Boyd A."/>
            <person name="Carlson A."/>
            <person name="Copeland A."/>
            <person name="Coutinho P.M."/>
            <person name="de Vries R.P."/>
            <person name="Ferreira P."/>
            <person name="Findley K."/>
            <person name="Foster B."/>
            <person name="Gaskell J."/>
            <person name="Glotzer D."/>
            <person name="Gorecki P."/>
            <person name="Heitman J."/>
            <person name="Hesse C."/>
            <person name="Hori C."/>
            <person name="Igarashi K."/>
            <person name="Jurgens J.A."/>
            <person name="Kallen N."/>
            <person name="Kersten P."/>
            <person name="Kohler A."/>
            <person name="Kuees U."/>
            <person name="Kumar T.K.A."/>
            <person name="Kuo A."/>
            <person name="LaButti K."/>
            <person name="Larrondo L.F."/>
            <person name="Lindquist E."/>
            <person name="Ling A."/>
            <person name="Lombard V."/>
            <person name="Lucas S."/>
            <person name="Lundell T."/>
            <person name="Martin R."/>
            <person name="McLaughlin D.J."/>
            <person name="Morgenstern I."/>
            <person name="Morin E."/>
            <person name="Murat C."/>
            <person name="Nagy L.G."/>
            <person name="Nolan M."/>
            <person name="Ohm R.A."/>
            <person name="Patyshakuliyeva A."/>
            <person name="Rokas A."/>
            <person name="Ruiz-Duenas F.J."/>
            <person name="Sabat G."/>
            <person name="Salamov A."/>
            <person name="Samejima M."/>
            <person name="Schmutz J."/>
            <person name="Slot J.C."/>
            <person name="St John F."/>
            <person name="Stenlid J."/>
            <person name="Sun H."/>
            <person name="Sun S."/>
            <person name="Syed K."/>
            <person name="Tsang A."/>
            <person name="Wiebenga A."/>
            <person name="Young D."/>
            <person name="Pisabarro A."/>
            <person name="Eastwood D.C."/>
            <person name="Martin F."/>
            <person name="Cullen D."/>
            <person name="Grigoriev I.V."/>
            <person name="Hibbett D.S."/>
        </authorList>
    </citation>
    <scope>NUCLEOTIDE SEQUENCE [LARGE SCALE GENOMIC DNA]</scope>
    <source>
        <strain evidence="3 4">DJM-731 SS1</strain>
    </source>
</reference>
<dbReference type="OrthoDB" id="302705at2759"/>
<dbReference type="Proteomes" id="UP000030653">
    <property type="component" value="Unassembled WGS sequence"/>
</dbReference>
<evidence type="ECO:0000313" key="4">
    <source>
        <dbReference type="Proteomes" id="UP000030653"/>
    </source>
</evidence>
<dbReference type="STRING" id="1858805.M5FUU1"/>
<evidence type="ECO:0000256" key="1">
    <source>
        <dbReference type="SAM" id="Phobius"/>
    </source>
</evidence>
<evidence type="ECO:0000259" key="2">
    <source>
        <dbReference type="Pfam" id="PF01569"/>
    </source>
</evidence>